<reference evidence="2 3" key="2">
    <citation type="submission" date="2017-08" db="EMBL/GenBank/DDBJ databases">
        <title>WGS of novel Burkholderia cepaca complex species.</title>
        <authorList>
            <person name="Lipuma J."/>
            <person name="Spilker T."/>
        </authorList>
    </citation>
    <scope>NUCLEOTIDE SEQUENCE [LARGE SCALE GENOMIC DNA]</scope>
    <source>
        <strain evidence="2 3">AU17325</strain>
    </source>
</reference>
<evidence type="ECO:0000259" key="1">
    <source>
        <dbReference type="PROSITE" id="PS00866"/>
    </source>
</evidence>
<reference evidence="3" key="1">
    <citation type="submission" date="2017-06" db="EMBL/GenBank/DDBJ databases">
        <authorList>
            <person name="LiPuma J."/>
            <person name="Spilker T."/>
        </authorList>
    </citation>
    <scope>NUCLEOTIDE SEQUENCE [LARGE SCALE GENOMIC DNA]</scope>
    <source>
        <strain evidence="3">AU17325</strain>
    </source>
</reference>
<evidence type="ECO:0000313" key="2">
    <source>
        <dbReference type="EMBL" id="OXI43818.1"/>
    </source>
</evidence>
<name>A0A228IN64_9BURK</name>
<dbReference type="Proteomes" id="UP000214600">
    <property type="component" value="Unassembled WGS sequence"/>
</dbReference>
<dbReference type="PROSITE" id="PS00866">
    <property type="entry name" value="CPSASE_1"/>
    <property type="match status" value="1"/>
</dbReference>
<dbReference type="InterPro" id="IPR005479">
    <property type="entry name" value="CPAse_ATP-bd"/>
</dbReference>
<dbReference type="GO" id="GO:0005524">
    <property type="term" value="F:ATP binding"/>
    <property type="evidence" value="ECO:0007669"/>
    <property type="project" value="InterPro"/>
</dbReference>
<protein>
    <recommendedName>
        <fullName evidence="1">Carbamoyl phosphate synthase ATP-binding domain-containing protein</fullName>
    </recommendedName>
</protein>
<dbReference type="EMBL" id="NKFA01000007">
    <property type="protein sequence ID" value="OXI43818.1"/>
    <property type="molecule type" value="Genomic_DNA"/>
</dbReference>
<evidence type="ECO:0000313" key="3">
    <source>
        <dbReference type="Proteomes" id="UP000214600"/>
    </source>
</evidence>
<sequence length="58" mass="6183">MVHLILCRETILIGPHQAARVSYPVVIKATASGGGSGIRVCLDKASLEQQWPLAQVEA</sequence>
<organism evidence="2 3">
    <name type="scientific">Burkholderia aenigmatica</name>
    <dbReference type="NCBI Taxonomy" id="2015348"/>
    <lineage>
        <taxon>Bacteria</taxon>
        <taxon>Pseudomonadati</taxon>
        <taxon>Pseudomonadota</taxon>
        <taxon>Betaproteobacteria</taxon>
        <taxon>Burkholderiales</taxon>
        <taxon>Burkholderiaceae</taxon>
        <taxon>Burkholderia</taxon>
        <taxon>Burkholderia cepacia complex</taxon>
    </lineage>
</organism>
<dbReference type="SUPFAM" id="SSF56059">
    <property type="entry name" value="Glutathione synthetase ATP-binding domain-like"/>
    <property type="match status" value="1"/>
</dbReference>
<gene>
    <name evidence="2" type="ORF">CFB84_19970</name>
</gene>
<dbReference type="Gene3D" id="6.20.290.20">
    <property type="match status" value="1"/>
</dbReference>
<feature type="domain" description="Carbamoyl phosphate synthase ATP-binding" evidence="1">
    <location>
        <begin position="23"/>
        <end position="37"/>
    </location>
</feature>
<comment type="caution">
    <text evidence="2">The sequence shown here is derived from an EMBL/GenBank/DDBJ whole genome shotgun (WGS) entry which is preliminary data.</text>
</comment>
<dbReference type="AlphaFoldDB" id="A0A228IN64"/>
<accession>A0A228IN64</accession>
<dbReference type="Pfam" id="PF02786">
    <property type="entry name" value="CPSase_L_D2"/>
    <property type="match status" value="1"/>
</dbReference>
<proteinExistence type="predicted"/>